<feature type="transmembrane region" description="Helical" evidence="1">
    <location>
        <begin position="145"/>
        <end position="168"/>
    </location>
</feature>
<organism evidence="2 3">
    <name type="scientific">Paramecium octaurelia</name>
    <dbReference type="NCBI Taxonomy" id="43137"/>
    <lineage>
        <taxon>Eukaryota</taxon>
        <taxon>Sar</taxon>
        <taxon>Alveolata</taxon>
        <taxon>Ciliophora</taxon>
        <taxon>Intramacronucleata</taxon>
        <taxon>Oligohymenophorea</taxon>
        <taxon>Peniculida</taxon>
        <taxon>Parameciidae</taxon>
        <taxon>Paramecium</taxon>
    </lineage>
</organism>
<proteinExistence type="predicted"/>
<dbReference type="OrthoDB" id="77989at2759"/>
<keyword evidence="1" id="KW-1133">Transmembrane helix</keyword>
<evidence type="ECO:0000313" key="2">
    <source>
        <dbReference type="EMBL" id="CAD8194821.1"/>
    </source>
</evidence>
<reference evidence="2" key="1">
    <citation type="submission" date="2021-01" db="EMBL/GenBank/DDBJ databases">
        <authorList>
            <consortium name="Genoscope - CEA"/>
            <person name="William W."/>
        </authorList>
    </citation>
    <scope>NUCLEOTIDE SEQUENCE</scope>
</reference>
<keyword evidence="3" id="KW-1185">Reference proteome</keyword>
<evidence type="ECO:0000313" key="3">
    <source>
        <dbReference type="Proteomes" id="UP000683925"/>
    </source>
</evidence>
<dbReference type="AlphaFoldDB" id="A0A8S1X1L6"/>
<keyword evidence="1" id="KW-0812">Transmembrane</keyword>
<gene>
    <name evidence="2" type="ORF">POCTA_138.1.T1070168</name>
</gene>
<accession>A0A8S1X1L6</accession>
<keyword evidence="1" id="KW-0472">Membrane</keyword>
<comment type="caution">
    <text evidence="2">The sequence shown here is derived from an EMBL/GenBank/DDBJ whole genome shotgun (WGS) entry which is preliminary data.</text>
</comment>
<dbReference type="OMA" id="NDLECYY"/>
<feature type="transmembrane region" description="Helical" evidence="1">
    <location>
        <begin position="85"/>
        <end position="101"/>
    </location>
</feature>
<dbReference type="Proteomes" id="UP000683925">
    <property type="component" value="Unassembled WGS sequence"/>
</dbReference>
<sequence length="169" mass="20059">MKKLRNNKSLYCSAFVIAINDPLKKTDIMKLSENEIQLAKWIKLTYFDDPVYKIKKSQHYFGPRFVAKYFKSAETAALDVGFDEMLYGFTFFMTIAFLILIQKHQKVLEHAHFAKFTFTGPIKYALEYGAIMAYKKERISLFEKWQWPISIYLIPLIILMIIIIWFIFL</sequence>
<protein>
    <submittedName>
        <fullName evidence="2">Uncharacterized protein</fullName>
    </submittedName>
</protein>
<evidence type="ECO:0000256" key="1">
    <source>
        <dbReference type="SAM" id="Phobius"/>
    </source>
</evidence>
<dbReference type="EMBL" id="CAJJDP010000107">
    <property type="protein sequence ID" value="CAD8194821.1"/>
    <property type="molecule type" value="Genomic_DNA"/>
</dbReference>
<name>A0A8S1X1L6_PAROT</name>